<gene>
    <name evidence="1" type="ORF">Poli38472_007011</name>
</gene>
<dbReference type="AlphaFoldDB" id="A0A8K1C8X9"/>
<comment type="caution">
    <text evidence="1">The sequence shown here is derived from an EMBL/GenBank/DDBJ whole genome shotgun (WGS) entry which is preliminary data.</text>
</comment>
<reference evidence="1" key="1">
    <citation type="submission" date="2019-03" db="EMBL/GenBank/DDBJ databases">
        <title>Long read genome sequence of the mycoparasitic Pythium oligandrum ATCC 38472 isolated from sugarbeet rhizosphere.</title>
        <authorList>
            <person name="Gaulin E."/>
        </authorList>
    </citation>
    <scope>NUCLEOTIDE SEQUENCE</scope>
    <source>
        <strain evidence="1">ATCC 38472_TT</strain>
    </source>
</reference>
<dbReference type="EMBL" id="SPLM01000110">
    <property type="protein sequence ID" value="TMW58866.1"/>
    <property type="molecule type" value="Genomic_DNA"/>
</dbReference>
<organism evidence="1 2">
    <name type="scientific">Pythium oligandrum</name>
    <name type="common">Mycoparasitic fungus</name>
    <dbReference type="NCBI Taxonomy" id="41045"/>
    <lineage>
        <taxon>Eukaryota</taxon>
        <taxon>Sar</taxon>
        <taxon>Stramenopiles</taxon>
        <taxon>Oomycota</taxon>
        <taxon>Peronosporomycetes</taxon>
        <taxon>Pythiales</taxon>
        <taxon>Pythiaceae</taxon>
        <taxon>Pythium</taxon>
    </lineage>
</organism>
<protein>
    <submittedName>
        <fullName evidence="1">Uncharacterized protein</fullName>
    </submittedName>
</protein>
<name>A0A8K1C8X9_PYTOL</name>
<keyword evidence="2" id="KW-1185">Reference proteome</keyword>
<evidence type="ECO:0000313" key="2">
    <source>
        <dbReference type="Proteomes" id="UP000794436"/>
    </source>
</evidence>
<dbReference type="Proteomes" id="UP000794436">
    <property type="component" value="Unassembled WGS sequence"/>
</dbReference>
<accession>A0A8K1C8X9</accession>
<evidence type="ECO:0000313" key="1">
    <source>
        <dbReference type="EMBL" id="TMW58866.1"/>
    </source>
</evidence>
<sequence length="150" mass="16914">MMCRVQEASKEVSVAKRRQEMIQRLAQEAQHLGVVSDLPMGFTPFQAIEAPSEGISTVHMTYKPIVYDLVAELERLEAEMPSEQVASWLGPDVKRTMATVKKERATHATQQYKPHTSAPSHRQSALYLALVAEQRQLRLQEHRGFTTNAA</sequence>
<proteinExistence type="predicted"/>